<evidence type="ECO:0000313" key="2">
    <source>
        <dbReference type="Proteomes" id="UP000027265"/>
    </source>
</evidence>
<sequence>MMQYREARNYLDVRLRIIPREFRCISCAGSSCSCLGLPMRSGVGRGRESVWMSMREESIVGLLGVPFESSGPFGSHSRCS</sequence>
<proteinExistence type="predicted"/>
<gene>
    <name evidence="1" type="ORF">JAAARDRAFT_616749</name>
</gene>
<keyword evidence="2" id="KW-1185">Reference proteome</keyword>
<dbReference type="HOGENOM" id="CLU_2590099_0_0_1"/>
<dbReference type="PROSITE" id="PS51257">
    <property type="entry name" value="PROKAR_LIPOPROTEIN"/>
    <property type="match status" value="1"/>
</dbReference>
<organism evidence="1 2">
    <name type="scientific">Jaapia argillacea MUCL 33604</name>
    <dbReference type="NCBI Taxonomy" id="933084"/>
    <lineage>
        <taxon>Eukaryota</taxon>
        <taxon>Fungi</taxon>
        <taxon>Dikarya</taxon>
        <taxon>Basidiomycota</taxon>
        <taxon>Agaricomycotina</taxon>
        <taxon>Agaricomycetes</taxon>
        <taxon>Agaricomycetidae</taxon>
        <taxon>Jaapiales</taxon>
        <taxon>Jaapiaceae</taxon>
        <taxon>Jaapia</taxon>
    </lineage>
</organism>
<dbReference type="AlphaFoldDB" id="A0A067PGV2"/>
<dbReference type="InParanoid" id="A0A067PGV2"/>
<name>A0A067PGV2_9AGAM</name>
<reference evidence="2" key="1">
    <citation type="journal article" date="2014" name="Proc. Natl. Acad. Sci. U.S.A.">
        <title>Extensive sampling of basidiomycete genomes demonstrates inadequacy of the white-rot/brown-rot paradigm for wood decay fungi.</title>
        <authorList>
            <person name="Riley R."/>
            <person name="Salamov A.A."/>
            <person name="Brown D.W."/>
            <person name="Nagy L.G."/>
            <person name="Floudas D."/>
            <person name="Held B.W."/>
            <person name="Levasseur A."/>
            <person name="Lombard V."/>
            <person name="Morin E."/>
            <person name="Otillar R."/>
            <person name="Lindquist E.A."/>
            <person name="Sun H."/>
            <person name="LaButti K.M."/>
            <person name="Schmutz J."/>
            <person name="Jabbour D."/>
            <person name="Luo H."/>
            <person name="Baker S.E."/>
            <person name="Pisabarro A.G."/>
            <person name="Walton J.D."/>
            <person name="Blanchette R.A."/>
            <person name="Henrissat B."/>
            <person name="Martin F."/>
            <person name="Cullen D."/>
            <person name="Hibbett D.S."/>
            <person name="Grigoriev I.V."/>
        </authorList>
    </citation>
    <scope>NUCLEOTIDE SEQUENCE [LARGE SCALE GENOMIC DNA]</scope>
    <source>
        <strain evidence="2">MUCL 33604</strain>
    </source>
</reference>
<accession>A0A067PGV2</accession>
<protein>
    <submittedName>
        <fullName evidence="1">Uncharacterized protein</fullName>
    </submittedName>
</protein>
<dbReference type="Proteomes" id="UP000027265">
    <property type="component" value="Unassembled WGS sequence"/>
</dbReference>
<evidence type="ECO:0000313" key="1">
    <source>
        <dbReference type="EMBL" id="KDQ49706.1"/>
    </source>
</evidence>
<dbReference type="EMBL" id="KL197776">
    <property type="protein sequence ID" value="KDQ49706.1"/>
    <property type="molecule type" value="Genomic_DNA"/>
</dbReference>